<protein>
    <submittedName>
        <fullName evidence="2">Uncharacterized protein</fullName>
    </submittedName>
</protein>
<dbReference type="Proteomes" id="UP000011560">
    <property type="component" value="Unassembled WGS sequence"/>
</dbReference>
<sequence>MCGDEMQVQYFLFATLVGHVGLAIFVTAHAHLTGEERGNWPVITLFLGIAGVAGYFFYEPDGNI</sequence>
<keyword evidence="3" id="KW-1185">Reference proteome</keyword>
<keyword evidence="1" id="KW-0812">Transmembrane</keyword>
<dbReference type="AlphaFoldDB" id="M0BEI5"/>
<accession>M0BEI5</accession>
<reference evidence="2 3" key="1">
    <citation type="journal article" date="2014" name="PLoS Genet.">
        <title>Phylogenetically driven sequencing of extremely halophilic archaea reveals strategies for static and dynamic osmo-response.</title>
        <authorList>
            <person name="Becker E.A."/>
            <person name="Seitzer P.M."/>
            <person name="Tritt A."/>
            <person name="Larsen D."/>
            <person name="Krusor M."/>
            <person name="Yao A.I."/>
            <person name="Wu D."/>
            <person name="Madern D."/>
            <person name="Eisen J.A."/>
            <person name="Darling A.E."/>
            <person name="Facciotti M.T."/>
        </authorList>
    </citation>
    <scope>NUCLEOTIDE SEQUENCE [LARGE SCALE GENOMIC DNA]</scope>
    <source>
        <strain evidence="2 3">JCM 14624</strain>
    </source>
</reference>
<feature type="transmembrane region" description="Helical" evidence="1">
    <location>
        <begin position="38"/>
        <end position="58"/>
    </location>
</feature>
<proteinExistence type="predicted"/>
<comment type="caution">
    <text evidence="2">The sequence shown here is derived from an EMBL/GenBank/DDBJ whole genome shotgun (WGS) entry which is preliminary data.</text>
</comment>
<feature type="transmembrane region" description="Helical" evidence="1">
    <location>
        <begin position="12"/>
        <end position="32"/>
    </location>
</feature>
<gene>
    <name evidence="2" type="ORF">C479_10555</name>
</gene>
<organism evidence="2 3">
    <name type="scientific">Halovivax asiaticus JCM 14624</name>
    <dbReference type="NCBI Taxonomy" id="1227490"/>
    <lineage>
        <taxon>Archaea</taxon>
        <taxon>Methanobacteriati</taxon>
        <taxon>Methanobacteriota</taxon>
        <taxon>Stenosarchaea group</taxon>
        <taxon>Halobacteria</taxon>
        <taxon>Halobacteriales</taxon>
        <taxon>Natrialbaceae</taxon>
        <taxon>Halovivax</taxon>
    </lineage>
</organism>
<keyword evidence="1" id="KW-0472">Membrane</keyword>
<name>M0BEI5_9EURY</name>
<evidence type="ECO:0000256" key="1">
    <source>
        <dbReference type="SAM" id="Phobius"/>
    </source>
</evidence>
<keyword evidence="1" id="KW-1133">Transmembrane helix</keyword>
<dbReference type="EMBL" id="AOIQ01000017">
    <property type="protein sequence ID" value="ELZ09255.1"/>
    <property type="molecule type" value="Genomic_DNA"/>
</dbReference>
<evidence type="ECO:0000313" key="2">
    <source>
        <dbReference type="EMBL" id="ELZ09255.1"/>
    </source>
</evidence>
<evidence type="ECO:0000313" key="3">
    <source>
        <dbReference type="Proteomes" id="UP000011560"/>
    </source>
</evidence>